<dbReference type="Gene3D" id="3.40.190.10">
    <property type="entry name" value="Periplasmic binding protein-like II"/>
    <property type="match status" value="2"/>
</dbReference>
<evidence type="ECO:0000313" key="4">
    <source>
        <dbReference type="EMBL" id="GAA4263480.1"/>
    </source>
</evidence>
<protein>
    <submittedName>
        <fullName evidence="4">N-acetylglucosamine/diacetylchitobiose ABC transporter substrate-binding protein</fullName>
    </submittedName>
</protein>
<dbReference type="PANTHER" id="PTHR43649:SF31">
    <property type="entry name" value="SN-GLYCEROL-3-PHOSPHATE-BINDING PERIPLASMIC PROTEIN UGPB"/>
    <property type="match status" value="1"/>
</dbReference>
<dbReference type="InterPro" id="IPR006311">
    <property type="entry name" value="TAT_signal"/>
</dbReference>
<keyword evidence="5" id="KW-1185">Reference proteome</keyword>
<comment type="caution">
    <text evidence="4">The sequence shown here is derived from an EMBL/GenBank/DDBJ whole genome shotgun (WGS) entry which is preliminary data.</text>
</comment>
<feature type="signal peptide" evidence="3">
    <location>
        <begin position="1"/>
        <end position="26"/>
    </location>
</feature>
<dbReference type="NCBIfam" id="TIGR03851">
    <property type="entry name" value="chitin_NgcE"/>
    <property type="match status" value="1"/>
</dbReference>
<dbReference type="RefSeq" id="WP_345142896.1">
    <property type="nucleotide sequence ID" value="NZ_BAABAT010000070.1"/>
</dbReference>
<evidence type="ECO:0000256" key="3">
    <source>
        <dbReference type="SAM" id="SignalP"/>
    </source>
</evidence>
<accession>A0ABP8DTZ9</accession>
<dbReference type="SUPFAM" id="SSF53850">
    <property type="entry name" value="Periplasmic binding protein-like II"/>
    <property type="match status" value="1"/>
</dbReference>
<feature type="chain" id="PRO_5047358217" evidence="3">
    <location>
        <begin position="27"/>
        <end position="473"/>
    </location>
</feature>
<dbReference type="InterPro" id="IPR022386">
    <property type="entry name" value="Chitin_NgcE"/>
</dbReference>
<feature type="region of interest" description="Disordered" evidence="2">
    <location>
        <begin position="35"/>
        <end position="55"/>
    </location>
</feature>
<sequence>MNPSPSTATYPSRRSILKGVAGIAAAAPLLSACVTGGSDDPKPAANAGAKSADNPLGVKDDAPLEVVIFKGGYGDDYAKHAEDLYKQKHAKATIDHKGIQKVGEALQPRFVANTPPDVVDNTGAGRLDLATLVGAKQLSDLSELLDAPSFDDPNTKVRDTLLPGVVDDGTFDKSVLVLNFTYTAWGLWYSKPLFASKGWTYPKTWDEMLALCATIKGAGIAPWTYQGKYPEYINDPLLSMAAKTGGTDLIKAVDNLEPNAWKADGLKAAAEAFAELAGKGYIMAGSEALSHTESQAAWCQGKAAFIPCGSWLESEQKDVAPKGFDMVMGAVPARTTSDKMGAAAVQAASSESFLVPAKAKNAAGGMEYLRILFSKQSAKAFAQSAGTLPAVAGATDGLTLSSGLGSTRDAVTAAGKEAFTFRFRTWYAPLAKAVDDATGELVNKRATAAEWAERVQKAADALAKDSSVKKYTR</sequence>
<reference evidence="5" key="1">
    <citation type="journal article" date="2019" name="Int. J. Syst. Evol. Microbiol.">
        <title>The Global Catalogue of Microorganisms (GCM) 10K type strain sequencing project: providing services to taxonomists for standard genome sequencing and annotation.</title>
        <authorList>
            <consortium name="The Broad Institute Genomics Platform"/>
            <consortium name="The Broad Institute Genome Sequencing Center for Infectious Disease"/>
            <person name="Wu L."/>
            <person name="Ma J."/>
        </authorList>
    </citation>
    <scope>NUCLEOTIDE SEQUENCE [LARGE SCALE GENOMIC DNA]</scope>
    <source>
        <strain evidence="5">JCM 17441</strain>
    </source>
</reference>
<dbReference type="InterPro" id="IPR050490">
    <property type="entry name" value="Bact_solute-bd_prot1"/>
</dbReference>
<organism evidence="4 5">
    <name type="scientific">Dactylosporangium darangshiense</name>
    <dbReference type="NCBI Taxonomy" id="579108"/>
    <lineage>
        <taxon>Bacteria</taxon>
        <taxon>Bacillati</taxon>
        <taxon>Actinomycetota</taxon>
        <taxon>Actinomycetes</taxon>
        <taxon>Micromonosporales</taxon>
        <taxon>Micromonosporaceae</taxon>
        <taxon>Dactylosporangium</taxon>
    </lineage>
</organism>
<gene>
    <name evidence="4" type="primary">ngcE_3</name>
    <name evidence="4" type="ORF">GCM10022255_108410</name>
</gene>
<evidence type="ECO:0000313" key="5">
    <source>
        <dbReference type="Proteomes" id="UP001500620"/>
    </source>
</evidence>
<keyword evidence="3" id="KW-0732">Signal</keyword>
<dbReference type="PANTHER" id="PTHR43649">
    <property type="entry name" value="ARABINOSE-BINDING PROTEIN-RELATED"/>
    <property type="match status" value="1"/>
</dbReference>
<proteinExistence type="inferred from homology"/>
<dbReference type="PROSITE" id="PS51318">
    <property type="entry name" value="TAT"/>
    <property type="match status" value="1"/>
</dbReference>
<dbReference type="EMBL" id="BAABAT010000070">
    <property type="protein sequence ID" value="GAA4263480.1"/>
    <property type="molecule type" value="Genomic_DNA"/>
</dbReference>
<comment type="similarity">
    <text evidence="1">Belongs to the bacterial solute-binding protein 1 family.</text>
</comment>
<evidence type="ECO:0000256" key="1">
    <source>
        <dbReference type="ARBA" id="ARBA00008520"/>
    </source>
</evidence>
<dbReference type="Proteomes" id="UP001500620">
    <property type="component" value="Unassembled WGS sequence"/>
</dbReference>
<name>A0ABP8DTZ9_9ACTN</name>
<evidence type="ECO:0000256" key="2">
    <source>
        <dbReference type="SAM" id="MobiDB-lite"/>
    </source>
</evidence>